<accession>A0A9N9JIS8</accession>
<sequence>MSNDILGPLLFDSCASIYNEDIDIIHIFSSHCDKPVTMSNDILGPLSFDSCTSTYVTYISSSHCDRPMLISNNNLEPLLFDLCIYEEEEDKLVEGDGKLALTYHVHIAQKQYCNNQEFIHSAYEQLNDDEFDSANETDDFTIKNSAEFP</sequence>
<evidence type="ECO:0000313" key="2">
    <source>
        <dbReference type="Proteomes" id="UP000789405"/>
    </source>
</evidence>
<reference evidence="1" key="1">
    <citation type="submission" date="2021-06" db="EMBL/GenBank/DDBJ databases">
        <authorList>
            <person name="Kallberg Y."/>
            <person name="Tangrot J."/>
            <person name="Rosling A."/>
        </authorList>
    </citation>
    <scope>NUCLEOTIDE SEQUENCE</scope>
    <source>
        <strain evidence="1">MA453B</strain>
    </source>
</reference>
<keyword evidence="2" id="KW-1185">Reference proteome</keyword>
<dbReference type="AlphaFoldDB" id="A0A9N9JIS8"/>
<gene>
    <name evidence="1" type="ORF">DERYTH_LOCUS19864</name>
</gene>
<name>A0A9N9JIS8_9GLOM</name>
<evidence type="ECO:0000313" key="1">
    <source>
        <dbReference type="EMBL" id="CAG8782903.1"/>
    </source>
</evidence>
<protein>
    <submittedName>
        <fullName evidence="1">8529_t:CDS:1</fullName>
    </submittedName>
</protein>
<organism evidence="1 2">
    <name type="scientific">Dentiscutata erythropus</name>
    <dbReference type="NCBI Taxonomy" id="1348616"/>
    <lineage>
        <taxon>Eukaryota</taxon>
        <taxon>Fungi</taxon>
        <taxon>Fungi incertae sedis</taxon>
        <taxon>Mucoromycota</taxon>
        <taxon>Glomeromycotina</taxon>
        <taxon>Glomeromycetes</taxon>
        <taxon>Diversisporales</taxon>
        <taxon>Gigasporaceae</taxon>
        <taxon>Dentiscutata</taxon>
    </lineage>
</organism>
<comment type="caution">
    <text evidence="1">The sequence shown here is derived from an EMBL/GenBank/DDBJ whole genome shotgun (WGS) entry which is preliminary data.</text>
</comment>
<proteinExistence type="predicted"/>
<dbReference type="Proteomes" id="UP000789405">
    <property type="component" value="Unassembled WGS sequence"/>
</dbReference>
<dbReference type="EMBL" id="CAJVPY010022460">
    <property type="protein sequence ID" value="CAG8782903.1"/>
    <property type="molecule type" value="Genomic_DNA"/>
</dbReference>
<feature type="non-terminal residue" evidence="1">
    <location>
        <position position="149"/>
    </location>
</feature>